<keyword evidence="2" id="KW-0813">Transport</keyword>
<evidence type="ECO:0000256" key="6">
    <source>
        <dbReference type="SAM" id="Phobius"/>
    </source>
</evidence>
<accession>A0A1I2PCG6</accession>
<feature type="transmembrane region" description="Helical" evidence="6">
    <location>
        <begin position="228"/>
        <end position="248"/>
    </location>
</feature>
<feature type="transmembrane region" description="Helical" evidence="6">
    <location>
        <begin position="347"/>
        <end position="368"/>
    </location>
</feature>
<comment type="subcellular location">
    <subcellularLocation>
        <location evidence="1">Cell membrane</location>
        <topology evidence="1">Multi-pass membrane protein</topology>
    </subcellularLocation>
</comment>
<keyword evidence="9" id="KW-1185">Reference proteome</keyword>
<dbReference type="RefSeq" id="WP_089752424.1">
    <property type="nucleotide sequence ID" value="NZ_FOOG01000024.1"/>
</dbReference>
<dbReference type="PROSITE" id="PS50850">
    <property type="entry name" value="MFS"/>
    <property type="match status" value="1"/>
</dbReference>
<organism evidence="8 9">
    <name type="scientific">Halobacillus alkaliphilus</name>
    <dbReference type="NCBI Taxonomy" id="396056"/>
    <lineage>
        <taxon>Bacteria</taxon>
        <taxon>Bacillati</taxon>
        <taxon>Bacillota</taxon>
        <taxon>Bacilli</taxon>
        <taxon>Bacillales</taxon>
        <taxon>Bacillaceae</taxon>
        <taxon>Halobacillus</taxon>
    </lineage>
</organism>
<dbReference type="PANTHER" id="PTHR23531">
    <property type="entry name" value="QUINOLENE RESISTANCE PROTEIN NORA"/>
    <property type="match status" value="1"/>
</dbReference>
<dbReference type="GO" id="GO:0022857">
    <property type="term" value="F:transmembrane transporter activity"/>
    <property type="evidence" value="ECO:0007669"/>
    <property type="project" value="InterPro"/>
</dbReference>
<evidence type="ECO:0000259" key="7">
    <source>
        <dbReference type="PROSITE" id="PS50850"/>
    </source>
</evidence>
<dbReference type="InterPro" id="IPR052714">
    <property type="entry name" value="MFS_Exporter"/>
</dbReference>
<reference evidence="9" key="1">
    <citation type="submission" date="2016-10" db="EMBL/GenBank/DDBJ databases">
        <authorList>
            <person name="Varghese N."/>
            <person name="Submissions S."/>
        </authorList>
    </citation>
    <scope>NUCLEOTIDE SEQUENCE [LARGE SCALE GENOMIC DNA]</scope>
    <source>
        <strain evidence="9">FP5</strain>
    </source>
</reference>
<dbReference type="GO" id="GO:0005886">
    <property type="term" value="C:plasma membrane"/>
    <property type="evidence" value="ECO:0007669"/>
    <property type="project" value="UniProtKB-SubCell"/>
</dbReference>
<evidence type="ECO:0000256" key="5">
    <source>
        <dbReference type="ARBA" id="ARBA00023136"/>
    </source>
</evidence>
<dbReference type="InterPro" id="IPR011701">
    <property type="entry name" value="MFS"/>
</dbReference>
<dbReference type="Pfam" id="PF07690">
    <property type="entry name" value="MFS_1"/>
    <property type="match status" value="1"/>
</dbReference>
<feature type="transmembrane region" description="Helical" evidence="6">
    <location>
        <begin position="150"/>
        <end position="170"/>
    </location>
</feature>
<gene>
    <name evidence="8" type="ORF">SAMN05216353_12423</name>
</gene>
<evidence type="ECO:0000256" key="4">
    <source>
        <dbReference type="ARBA" id="ARBA00022989"/>
    </source>
</evidence>
<evidence type="ECO:0000313" key="9">
    <source>
        <dbReference type="Proteomes" id="UP000198897"/>
    </source>
</evidence>
<evidence type="ECO:0000256" key="1">
    <source>
        <dbReference type="ARBA" id="ARBA00004651"/>
    </source>
</evidence>
<dbReference type="OrthoDB" id="9814001at2"/>
<sequence>MNSIESERSQMQSSLPKLWTWPFIFLILGNLFTFMSFQMLLPNLPPYIESIGGSSLQIGLITTMFAFAAILIRPFIGHLLMTRARKKLVLIGSISLLIMTTLYPITQIVVVLLIIRFVHGMAWGWSTTVNGTAAVDLIPRRRVGEGMGYFGLSVTVGMIMAPSLGIYLYQNFTFQLLVWIAAALGAVALILLSVTSFVTPESVYENQKQPPPFSFVGSLVEGRSRYPALVTFLNTFGYGAVVTYLVIFGNEQGLTGTFLFYFFNAVLATISRPITGKYFDRKGPWKLIMVCSVLSFIAMWILSLASTNVHLIIAGAIFGIGFGSMMPALQAWVISKTTTERSGIANGMYYSCIDLGIGSSALILGFIYQFVDTATLFKLSSFLFILVLILTYMDYRKQTDPWEPVH</sequence>
<feature type="transmembrane region" description="Helical" evidence="6">
    <location>
        <begin position="88"/>
        <end position="115"/>
    </location>
</feature>
<dbReference type="Proteomes" id="UP000198897">
    <property type="component" value="Unassembled WGS sequence"/>
</dbReference>
<evidence type="ECO:0000256" key="3">
    <source>
        <dbReference type="ARBA" id="ARBA00022692"/>
    </source>
</evidence>
<keyword evidence="5 6" id="KW-0472">Membrane</keyword>
<feature type="transmembrane region" description="Helical" evidence="6">
    <location>
        <begin position="311"/>
        <end position="335"/>
    </location>
</feature>
<feature type="transmembrane region" description="Helical" evidence="6">
    <location>
        <begin position="287"/>
        <end position="305"/>
    </location>
</feature>
<dbReference type="CDD" id="cd17489">
    <property type="entry name" value="MFS_YfcJ_like"/>
    <property type="match status" value="1"/>
</dbReference>
<feature type="transmembrane region" description="Helical" evidence="6">
    <location>
        <begin position="21"/>
        <end position="41"/>
    </location>
</feature>
<dbReference type="EMBL" id="FOOG01000024">
    <property type="protein sequence ID" value="SFG13203.1"/>
    <property type="molecule type" value="Genomic_DNA"/>
</dbReference>
<feature type="transmembrane region" description="Helical" evidence="6">
    <location>
        <begin position="254"/>
        <end position="275"/>
    </location>
</feature>
<dbReference type="Gene3D" id="1.20.1250.20">
    <property type="entry name" value="MFS general substrate transporter like domains"/>
    <property type="match status" value="1"/>
</dbReference>
<proteinExistence type="predicted"/>
<dbReference type="InterPro" id="IPR020846">
    <property type="entry name" value="MFS_dom"/>
</dbReference>
<evidence type="ECO:0000256" key="2">
    <source>
        <dbReference type="ARBA" id="ARBA00022448"/>
    </source>
</evidence>
<dbReference type="SUPFAM" id="SSF103473">
    <property type="entry name" value="MFS general substrate transporter"/>
    <property type="match status" value="1"/>
</dbReference>
<feature type="transmembrane region" description="Helical" evidence="6">
    <location>
        <begin position="56"/>
        <end position="76"/>
    </location>
</feature>
<protein>
    <submittedName>
        <fullName evidence="8">Predicted arabinose efflux permease, MFS family</fullName>
    </submittedName>
</protein>
<evidence type="ECO:0000313" key="8">
    <source>
        <dbReference type="EMBL" id="SFG13203.1"/>
    </source>
</evidence>
<feature type="transmembrane region" description="Helical" evidence="6">
    <location>
        <begin position="374"/>
        <end position="393"/>
    </location>
</feature>
<name>A0A1I2PCG6_9BACI</name>
<dbReference type="InterPro" id="IPR036259">
    <property type="entry name" value="MFS_trans_sf"/>
</dbReference>
<feature type="transmembrane region" description="Helical" evidence="6">
    <location>
        <begin position="176"/>
        <end position="198"/>
    </location>
</feature>
<keyword evidence="4 6" id="KW-1133">Transmembrane helix</keyword>
<feature type="domain" description="Major facilitator superfamily (MFS) profile" evidence="7">
    <location>
        <begin position="22"/>
        <end position="399"/>
    </location>
</feature>
<dbReference type="PANTHER" id="PTHR23531:SF2">
    <property type="entry name" value="PERMEASE"/>
    <property type="match status" value="1"/>
</dbReference>
<keyword evidence="3 6" id="KW-0812">Transmembrane</keyword>
<dbReference type="AlphaFoldDB" id="A0A1I2PCG6"/>